<organism evidence="3 4">
    <name type="scientific">Megasphaera paucivorans</name>
    <dbReference type="NCBI Taxonomy" id="349095"/>
    <lineage>
        <taxon>Bacteria</taxon>
        <taxon>Bacillati</taxon>
        <taxon>Bacillota</taxon>
        <taxon>Negativicutes</taxon>
        <taxon>Veillonellales</taxon>
        <taxon>Veillonellaceae</taxon>
        <taxon>Megasphaera</taxon>
    </lineage>
</organism>
<evidence type="ECO:0000313" key="4">
    <source>
        <dbReference type="Proteomes" id="UP000199309"/>
    </source>
</evidence>
<evidence type="ECO:0000259" key="2">
    <source>
        <dbReference type="PROSITE" id="PS51832"/>
    </source>
</evidence>
<feature type="domain" description="HD-GYP" evidence="2">
    <location>
        <begin position="211"/>
        <end position="407"/>
    </location>
</feature>
<dbReference type="PANTHER" id="PTHR43155">
    <property type="entry name" value="CYCLIC DI-GMP PHOSPHODIESTERASE PA4108-RELATED"/>
    <property type="match status" value="1"/>
</dbReference>
<dbReference type="Gene3D" id="1.10.3210.10">
    <property type="entry name" value="Hypothetical protein af1432"/>
    <property type="match status" value="2"/>
</dbReference>
<sequence>MDFFISPIQLLQSISLALELSAGGLSSHQWRVAMIADHVADKLDLTREERQTLVHVSLIHDIGAAASWEKVAGLRVGKSADLYAHAYAGYTLLKDSAAFHDMAPYIRYHHDRWDGNNISGLSGKQIPLLSRIICLSDNVAIQIDAQRFIFDQVPGILENIREGSGTYFQPELVDVFLRIAQSEGFWLDLINAYAFPEFFKRVGRYGDICYSLEDVMDIAEILATVVDWNDPFTGGHSRRVAVISEYLASQKGFCSDEVKLMRIAGLLHDIGKLAVSRTILEKPDKLNSSEFYIIKQHPYYTYHILHNIEGLQDVAVWAAYHHETLDGKGYPFRIKGESLSLGSRIVAVADIFTALTEKRPYHATMERDAVRQIMQGMAQHGKIDGSLVAVLFHDPEKINYLIAHVFAIQKK</sequence>
<dbReference type="PANTHER" id="PTHR43155:SF1">
    <property type="entry name" value="3'3'-CGAMP-SPECIFIC PHOSPHODIESTERASE 1"/>
    <property type="match status" value="1"/>
</dbReference>
<dbReference type="OrthoDB" id="9804747at2"/>
<dbReference type="InterPro" id="IPR037522">
    <property type="entry name" value="HD_GYP_dom"/>
</dbReference>
<keyword evidence="4" id="KW-1185">Reference proteome</keyword>
<dbReference type="Pfam" id="PF01966">
    <property type="entry name" value="HD"/>
    <property type="match status" value="1"/>
</dbReference>
<dbReference type="InterPro" id="IPR006674">
    <property type="entry name" value="HD_domain"/>
</dbReference>
<dbReference type="SUPFAM" id="SSF109604">
    <property type="entry name" value="HD-domain/PDEase-like"/>
    <property type="match status" value="2"/>
</dbReference>
<dbReference type="PROSITE" id="PS51832">
    <property type="entry name" value="HD_GYP"/>
    <property type="match status" value="2"/>
</dbReference>
<dbReference type="PROSITE" id="PS51831">
    <property type="entry name" value="HD"/>
    <property type="match status" value="1"/>
</dbReference>
<protein>
    <submittedName>
        <fullName evidence="3">HD domain-containing protein</fullName>
    </submittedName>
</protein>
<feature type="domain" description="HD" evidence="1">
    <location>
        <begin position="233"/>
        <end position="355"/>
    </location>
</feature>
<name>A0A1G9R5H6_9FIRM</name>
<dbReference type="AlphaFoldDB" id="A0A1G9R5H6"/>
<gene>
    <name evidence="3" type="ORF">SAMN05660299_00378</name>
</gene>
<feature type="domain" description="HD-GYP" evidence="2">
    <location>
        <begin position="3"/>
        <end position="192"/>
    </location>
</feature>
<dbReference type="SMART" id="SM00471">
    <property type="entry name" value="HDc"/>
    <property type="match status" value="1"/>
</dbReference>
<dbReference type="CDD" id="cd00077">
    <property type="entry name" value="HDc"/>
    <property type="match status" value="2"/>
</dbReference>
<dbReference type="InterPro" id="IPR003607">
    <property type="entry name" value="HD/PDEase_dom"/>
</dbReference>
<accession>A0A1G9R5H6</accession>
<evidence type="ECO:0000259" key="1">
    <source>
        <dbReference type="PROSITE" id="PS51831"/>
    </source>
</evidence>
<proteinExistence type="predicted"/>
<dbReference type="Pfam" id="PF13487">
    <property type="entry name" value="HD_5"/>
    <property type="match status" value="1"/>
</dbReference>
<dbReference type="EMBL" id="FNHQ01000002">
    <property type="protein sequence ID" value="SDM17675.1"/>
    <property type="molecule type" value="Genomic_DNA"/>
</dbReference>
<reference evidence="3 4" key="1">
    <citation type="submission" date="2016-10" db="EMBL/GenBank/DDBJ databases">
        <authorList>
            <person name="de Groot N.N."/>
        </authorList>
    </citation>
    <scope>NUCLEOTIDE SEQUENCE [LARGE SCALE GENOMIC DNA]</scope>
    <source>
        <strain evidence="3 4">DSM 16981</strain>
    </source>
</reference>
<evidence type="ECO:0000313" key="3">
    <source>
        <dbReference type="EMBL" id="SDM17675.1"/>
    </source>
</evidence>
<dbReference type="STRING" id="349095.SAMN05660299_00378"/>
<dbReference type="RefSeq" id="WP_091647671.1">
    <property type="nucleotide sequence ID" value="NZ_FNHQ01000002.1"/>
</dbReference>
<dbReference type="Proteomes" id="UP000199309">
    <property type="component" value="Unassembled WGS sequence"/>
</dbReference>